<dbReference type="WBParaSite" id="nRc.2.0.1.t20325-RA">
    <property type="protein sequence ID" value="nRc.2.0.1.t20325-RA"/>
    <property type="gene ID" value="nRc.2.0.1.g20325"/>
</dbReference>
<reference evidence="2" key="1">
    <citation type="submission" date="2022-11" db="UniProtKB">
        <authorList>
            <consortium name="WormBaseParasite"/>
        </authorList>
    </citation>
    <scope>IDENTIFICATION</scope>
</reference>
<protein>
    <submittedName>
        <fullName evidence="2">Secreted protein</fullName>
    </submittedName>
</protein>
<dbReference type="AlphaFoldDB" id="A0A915J1P7"/>
<evidence type="ECO:0000313" key="1">
    <source>
        <dbReference type="Proteomes" id="UP000887565"/>
    </source>
</evidence>
<keyword evidence="1" id="KW-1185">Reference proteome</keyword>
<sequence>MFKQPPVVIATRLILGVPPPAGSAPTAEPRLLSEATRLPNYTNFRTTDLPHCVTLVTPRYPPRIDPSIKFFTP</sequence>
<dbReference type="Proteomes" id="UP000887565">
    <property type="component" value="Unplaced"/>
</dbReference>
<organism evidence="1 2">
    <name type="scientific">Romanomermis culicivorax</name>
    <name type="common">Nematode worm</name>
    <dbReference type="NCBI Taxonomy" id="13658"/>
    <lineage>
        <taxon>Eukaryota</taxon>
        <taxon>Metazoa</taxon>
        <taxon>Ecdysozoa</taxon>
        <taxon>Nematoda</taxon>
        <taxon>Enoplea</taxon>
        <taxon>Dorylaimia</taxon>
        <taxon>Mermithida</taxon>
        <taxon>Mermithoidea</taxon>
        <taxon>Mermithidae</taxon>
        <taxon>Romanomermis</taxon>
    </lineage>
</organism>
<name>A0A915J1P7_ROMCU</name>
<accession>A0A915J1P7</accession>
<proteinExistence type="predicted"/>
<evidence type="ECO:0000313" key="2">
    <source>
        <dbReference type="WBParaSite" id="nRc.2.0.1.t20325-RA"/>
    </source>
</evidence>